<evidence type="ECO:0000259" key="6">
    <source>
        <dbReference type="Pfam" id="PF00361"/>
    </source>
</evidence>
<dbReference type="GO" id="GO:0003954">
    <property type="term" value="F:NADH dehydrogenase activity"/>
    <property type="evidence" value="ECO:0007669"/>
    <property type="project" value="TreeGrafter"/>
</dbReference>
<dbReference type="InterPro" id="IPR003945">
    <property type="entry name" value="NU5C-like"/>
</dbReference>
<dbReference type="GO" id="GO:0042773">
    <property type="term" value="P:ATP synthesis coupled electron transport"/>
    <property type="evidence" value="ECO:0007669"/>
    <property type="project" value="InterPro"/>
</dbReference>
<evidence type="ECO:0000313" key="8">
    <source>
        <dbReference type="EMBL" id="SVA03964.1"/>
    </source>
</evidence>
<evidence type="ECO:0000256" key="2">
    <source>
        <dbReference type="ARBA" id="ARBA00022692"/>
    </source>
</evidence>
<dbReference type="Pfam" id="PF00662">
    <property type="entry name" value="Proton_antipo_N"/>
    <property type="match status" value="1"/>
</dbReference>
<dbReference type="PANTHER" id="PTHR42829">
    <property type="entry name" value="NADH-UBIQUINONE OXIDOREDUCTASE CHAIN 5"/>
    <property type="match status" value="1"/>
</dbReference>
<dbReference type="GO" id="GO:0015990">
    <property type="term" value="P:electron transport coupled proton transport"/>
    <property type="evidence" value="ECO:0007669"/>
    <property type="project" value="TreeGrafter"/>
</dbReference>
<evidence type="ECO:0000256" key="3">
    <source>
        <dbReference type="ARBA" id="ARBA00022989"/>
    </source>
</evidence>
<evidence type="ECO:0000256" key="5">
    <source>
        <dbReference type="SAM" id="Phobius"/>
    </source>
</evidence>
<feature type="transmembrane region" description="Helical" evidence="5">
    <location>
        <begin position="30"/>
        <end position="51"/>
    </location>
</feature>
<feature type="non-terminal residue" evidence="8">
    <location>
        <position position="554"/>
    </location>
</feature>
<organism evidence="8">
    <name type="scientific">marine metagenome</name>
    <dbReference type="NCBI Taxonomy" id="408172"/>
    <lineage>
        <taxon>unclassified sequences</taxon>
        <taxon>metagenomes</taxon>
        <taxon>ecological metagenomes</taxon>
    </lineage>
</organism>
<feature type="transmembrane region" description="Helical" evidence="5">
    <location>
        <begin position="418"/>
        <end position="443"/>
    </location>
</feature>
<dbReference type="GO" id="GO:0008137">
    <property type="term" value="F:NADH dehydrogenase (ubiquinone) activity"/>
    <property type="evidence" value="ECO:0007669"/>
    <property type="project" value="InterPro"/>
</dbReference>
<dbReference type="InterPro" id="IPR001516">
    <property type="entry name" value="Proton_antipo_N"/>
</dbReference>
<dbReference type="AlphaFoldDB" id="A0A381SKK0"/>
<feature type="transmembrane region" description="Helical" evidence="5">
    <location>
        <begin position="344"/>
        <end position="360"/>
    </location>
</feature>
<feature type="transmembrane region" description="Helical" evidence="5">
    <location>
        <begin position="381"/>
        <end position="398"/>
    </location>
</feature>
<sequence length="554" mass="61752">MIAFVVFLPLAGFLYCAFLGKLFGDRNAQLVTNILLFVSAILSWIIFFRYLGPTNTTTLQILNWMMSGTFSADWSLRVDALTATMLIVVTTVSACVHLYSIGYMNKDKSISRFMGYLSLFTFFMLMLVTSDNLLQMFFGWEGVGLTSYLLIGFWHHKESANKAAIKAFIVNRVGDFGFILGIAGIFFIFGSVQFDVIFDTASNYKNHTFNFLSFNLSTINTLCFLLFLGAMGKSAQLGLHTWLPDAMEGPTPVSALIHAATMVTAGVFMVARMSPLFEYAQFTNLFITFIGATTAIITASIALTQNDIKKVIAYSTCSQLGYMFFAAGLGAYNASIFHLTTHGFFKALLFLSAGSVIHAMHHEQDMRKMGGLFSKMPFTGTMMWIGSLAIIGFPYFSGYYSKESILENAYFASSNMGLYAYTVGIVTALLTAFYSWRLLFMTFHGTTRASNDTFHKAHESPKVMIVPLAFLSVGSIFSGIFLSDYFIGSKENDFWFVSLILSHNEYHLPFLQTLIIKLSVAFGVLSAALVYFYRKELANSLAQNLRPLYSLSFN</sequence>
<dbReference type="PRINTS" id="PR01434">
    <property type="entry name" value="NADHDHGNASE5"/>
</dbReference>
<feature type="transmembrane region" description="Helical" evidence="5">
    <location>
        <begin position="253"/>
        <end position="273"/>
    </location>
</feature>
<feature type="transmembrane region" description="Helical" evidence="5">
    <location>
        <begin position="176"/>
        <end position="194"/>
    </location>
</feature>
<evidence type="ECO:0000259" key="7">
    <source>
        <dbReference type="Pfam" id="PF00662"/>
    </source>
</evidence>
<protein>
    <recommendedName>
        <fullName evidence="9">NADH:ubiquinone reductase (H(+)-translocating)</fullName>
    </recommendedName>
</protein>
<reference evidence="8" key="1">
    <citation type="submission" date="2018-05" db="EMBL/GenBank/DDBJ databases">
        <authorList>
            <person name="Lanie J.A."/>
            <person name="Ng W.-L."/>
            <person name="Kazmierczak K.M."/>
            <person name="Andrzejewski T.M."/>
            <person name="Davidsen T.M."/>
            <person name="Wayne K.J."/>
            <person name="Tettelin H."/>
            <person name="Glass J.I."/>
            <person name="Rusch D."/>
            <person name="Podicherti R."/>
            <person name="Tsui H.-C.T."/>
            <person name="Winkler M.E."/>
        </authorList>
    </citation>
    <scope>NUCLEOTIDE SEQUENCE</scope>
</reference>
<keyword evidence="4 5" id="KW-0472">Membrane</keyword>
<feature type="transmembrane region" description="Helical" evidence="5">
    <location>
        <begin position="311"/>
        <end position="332"/>
    </location>
</feature>
<dbReference type="PANTHER" id="PTHR42829:SF2">
    <property type="entry name" value="NADH-UBIQUINONE OXIDOREDUCTASE CHAIN 5"/>
    <property type="match status" value="1"/>
</dbReference>
<feature type="domain" description="NADH-Ubiquinone oxidoreductase (complex I) chain 5 N-terminal" evidence="7">
    <location>
        <begin position="64"/>
        <end position="114"/>
    </location>
</feature>
<dbReference type="InterPro" id="IPR018393">
    <property type="entry name" value="NADHpl_OxRdtase_5_subgr"/>
</dbReference>
<feature type="domain" description="NADH:quinone oxidoreductase/Mrp antiporter transmembrane" evidence="6">
    <location>
        <begin position="130"/>
        <end position="424"/>
    </location>
</feature>
<comment type="subcellular location">
    <subcellularLocation>
        <location evidence="1">Membrane</location>
        <topology evidence="1">Multi-pass membrane protein</topology>
    </subcellularLocation>
</comment>
<feature type="transmembrane region" description="Helical" evidence="5">
    <location>
        <begin position="80"/>
        <end position="101"/>
    </location>
</feature>
<dbReference type="PRINTS" id="PR01435">
    <property type="entry name" value="NPOXDRDTASE5"/>
</dbReference>
<feature type="transmembrane region" description="Helical" evidence="5">
    <location>
        <begin position="508"/>
        <end position="533"/>
    </location>
</feature>
<evidence type="ECO:0000256" key="4">
    <source>
        <dbReference type="ARBA" id="ARBA00023136"/>
    </source>
</evidence>
<feature type="transmembrane region" description="Helical" evidence="5">
    <location>
        <begin position="214"/>
        <end position="232"/>
    </location>
</feature>
<dbReference type="Pfam" id="PF00361">
    <property type="entry name" value="Proton_antipo_M"/>
    <property type="match status" value="1"/>
</dbReference>
<proteinExistence type="predicted"/>
<name>A0A381SKK0_9ZZZZ</name>
<dbReference type="GO" id="GO:0016020">
    <property type="term" value="C:membrane"/>
    <property type="evidence" value="ECO:0007669"/>
    <property type="project" value="UniProtKB-SubCell"/>
</dbReference>
<feature type="transmembrane region" description="Helical" evidence="5">
    <location>
        <begin position="285"/>
        <end position="304"/>
    </location>
</feature>
<feature type="transmembrane region" description="Helical" evidence="5">
    <location>
        <begin position="136"/>
        <end position="155"/>
    </location>
</feature>
<keyword evidence="2 5" id="KW-0812">Transmembrane</keyword>
<dbReference type="NCBIfam" id="NF005141">
    <property type="entry name" value="PRK06590.1"/>
    <property type="match status" value="1"/>
</dbReference>
<feature type="transmembrane region" description="Helical" evidence="5">
    <location>
        <begin position="113"/>
        <end position="130"/>
    </location>
</feature>
<gene>
    <name evidence="8" type="ORF">METZ01_LOCUS56818</name>
</gene>
<dbReference type="EMBL" id="UINC01003171">
    <property type="protein sequence ID" value="SVA03964.1"/>
    <property type="molecule type" value="Genomic_DNA"/>
</dbReference>
<feature type="transmembrane region" description="Helical" evidence="5">
    <location>
        <begin position="6"/>
        <end position="23"/>
    </location>
</feature>
<accession>A0A381SKK0</accession>
<feature type="transmembrane region" description="Helical" evidence="5">
    <location>
        <begin position="464"/>
        <end position="488"/>
    </location>
</feature>
<dbReference type="InterPro" id="IPR001750">
    <property type="entry name" value="ND/Mrp_TM"/>
</dbReference>
<keyword evidence="3 5" id="KW-1133">Transmembrane helix</keyword>
<evidence type="ECO:0000256" key="1">
    <source>
        <dbReference type="ARBA" id="ARBA00004141"/>
    </source>
</evidence>
<dbReference type="NCBIfam" id="TIGR01974">
    <property type="entry name" value="NDH_I_L"/>
    <property type="match status" value="1"/>
</dbReference>
<evidence type="ECO:0008006" key="9">
    <source>
        <dbReference type="Google" id="ProtNLM"/>
    </source>
</evidence>